<dbReference type="NCBIfam" id="TIGR03168">
    <property type="entry name" value="1-PFK"/>
    <property type="match status" value="1"/>
</dbReference>
<dbReference type="PROSITE" id="PS00584">
    <property type="entry name" value="PFKB_KINASES_2"/>
    <property type="match status" value="1"/>
</dbReference>
<dbReference type="GO" id="GO:0005829">
    <property type="term" value="C:cytosol"/>
    <property type="evidence" value="ECO:0007669"/>
    <property type="project" value="TreeGrafter"/>
</dbReference>
<dbReference type="SUPFAM" id="SSF53613">
    <property type="entry name" value="Ribokinase-like"/>
    <property type="match status" value="1"/>
</dbReference>
<evidence type="ECO:0000313" key="10">
    <source>
        <dbReference type="Proteomes" id="UP000198948"/>
    </source>
</evidence>
<name>A0A1H9THY6_9LACT</name>
<dbReference type="GO" id="GO:2001059">
    <property type="term" value="P:D-tagatose 6-phosphate catabolic process"/>
    <property type="evidence" value="ECO:0007669"/>
    <property type="project" value="UniProtKB-UniPathway"/>
</dbReference>
<reference evidence="9 10" key="1">
    <citation type="submission" date="2016-10" db="EMBL/GenBank/DDBJ databases">
        <authorList>
            <person name="de Groot N.N."/>
        </authorList>
    </citation>
    <scope>NUCLEOTIDE SEQUENCE [LARGE SCALE GENOMIC DNA]</scope>
    <source>
        <strain evidence="9 10">DSM 13760</strain>
    </source>
</reference>
<protein>
    <recommendedName>
        <fullName evidence="7">Tagatose-6-phosphate kinase</fullName>
        <ecNumber evidence="7">2.7.1.144</ecNumber>
    </recommendedName>
</protein>
<dbReference type="PROSITE" id="PS00583">
    <property type="entry name" value="PFKB_KINASES_1"/>
    <property type="match status" value="1"/>
</dbReference>
<dbReference type="InterPro" id="IPR011611">
    <property type="entry name" value="PfkB_dom"/>
</dbReference>
<dbReference type="GO" id="GO:0005524">
    <property type="term" value="F:ATP binding"/>
    <property type="evidence" value="ECO:0007669"/>
    <property type="project" value="UniProtKB-KW"/>
</dbReference>
<dbReference type="Pfam" id="PF00294">
    <property type="entry name" value="PfkB"/>
    <property type="match status" value="1"/>
</dbReference>
<dbReference type="GO" id="GO:0044281">
    <property type="term" value="P:small molecule metabolic process"/>
    <property type="evidence" value="ECO:0007669"/>
    <property type="project" value="UniProtKB-ARBA"/>
</dbReference>
<evidence type="ECO:0000256" key="4">
    <source>
        <dbReference type="ARBA" id="ARBA00022741"/>
    </source>
</evidence>
<keyword evidence="10" id="KW-1185">Reference proteome</keyword>
<dbReference type="AlphaFoldDB" id="A0A1H9THY6"/>
<keyword evidence="6 7" id="KW-0067">ATP-binding</keyword>
<dbReference type="STRING" id="142588.SAMN04488559_11345"/>
<dbReference type="InterPro" id="IPR029056">
    <property type="entry name" value="Ribokinase-like"/>
</dbReference>
<evidence type="ECO:0000313" key="9">
    <source>
        <dbReference type="EMBL" id="SER96233.1"/>
    </source>
</evidence>
<comment type="similarity">
    <text evidence="7">Belongs to the carbohydrate kinase PfkB family. LacC subfamily.</text>
</comment>
<accession>A0A1H9THY6</accession>
<dbReference type="OrthoDB" id="9801219at2"/>
<dbReference type="InterPro" id="IPR017583">
    <property type="entry name" value="Tagatose/fructose_Pkinase"/>
</dbReference>
<comment type="pathway">
    <text evidence="7">Carbohydrate metabolism; D-tagatose 6-phosphate degradation; D-glyceraldehyde 3-phosphate and glycerone phosphate from D-tagatose 6-phosphate: step 1/2.</text>
</comment>
<dbReference type="PIRSF" id="PIRSF000535">
    <property type="entry name" value="1PFK/6PFK/LacC"/>
    <property type="match status" value="1"/>
</dbReference>
<dbReference type="UniPathway" id="UPA00704">
    <property type="reaction ID" value="UER00715"/>
</dbReference>
<keyword evidence="2 7" id="KW-0808">Transferase</keyword>
<dbReference type="EMBL" id="FOHA01000013">
    <property type="protein sequence ID" value="SER96233.1"/>
    <property type="molecule type" value="Genomic_DNA"/>
</dbReference>
<dbReference type="Proteomes" id="UP000198948">
    <property type="component" value="Unassembled WGS sequence"/>
</dbReference>
<dbReference type="Gene3D" id="3.40.1190.20">
    <property type="match status" value="1"/>
</dbReference>
<dbReference type="GO" id="GO:0005988">
    <property type="term" value="P:lactose metabolic process"/>
    <property type="evidence" value="ECO:0007669"/>
    <property type="project" value="UniProtKB-KW"/>
</dbReference>
<feature type="domain" description="Carbohydrate kinase PfkB" evidence="8">
    <location>
        <begin position="6"/>
        <end position="292"/>
    </location>
</feature>
<organism evidence="9 10">
    <name type="scientific">Isobaculum melis</name>
    <dbReference type="NCBI Taxonomy" id="142588"/>
    <lineage>
        <taxon>Bacteria</taxon>
        <taxon>Bacillati</taxon>
        <taxon>Bacillota</taxon>
        <taxon>Bacilli</taxon>
        <taxon>Lactobacillales</taxon>
        <taxon>Carnobacteriaceae</taxon>
        <taxon>Isobaculum</taxon>
    </lineage>
</organism>
<keyword evidence="4 7" id="KW-0547">Nucleotide-binding</keyword>
<dbReference type="CDD" id="cd01164">
    <property type="entry name" value="FruK_PfkB_like"/>
    <property type="match status" value="1"/>
</dbReference>
<keyword evidence="5 9" id="KW-0418">Kinase</keyword>
<dbReference type="GO" id="GO:0009024">
    <property type="term" value="F:tagatose-6-phosphate kinase activity"/>
    <property type="evidence" value="ECO:0007669"/>
    <property type="project" value="UniProtKB-EC"/>
</dbReference>
<comment type="similarity">
    <text evidence="1">Belongs to the carbohydrate kinase pfkB family.</text>
</comment>
<evidence type="ECO:0000256" key="5">
    <source>
        <dbReference type="ARBA" id="ARBA00022777"/>
    </source>
</evidence>
<dbReference type="RefSeq" id="WP_092652951.1">
    <property type="nucleotide sequence ID" value="NZ_FOHA01000013.1"/>
</dbReference>
<gene>
    <name evidence="9" type="ORF">SAMN04488559_11345</name>
</gene>
<dbReference type="PANTHER" id="PTHR46566">
    <property type="entry name" value="1-PHOSPHOFRUCTOKINASE-RELATED"/>
    <property type="match status" value="1"/>
</dbReference>
<dbReference type="FunFam" id="3.40.1190.20:FF:000001">
    <property type="entry name" value="Phosphofructokinase"/>
    <property type="match status" value="1"/>
</dbReference>
<dbReference type="GO" id="GO:0008443">
    <property type="term" value="F:phosphofructokinase activity"/>
    <property type="evidence" value="ECO:0007669"/>
    <property type="project" value="TreeGrafter"/>
</dbReference>
<dbReference type="PANTHER" id="PTHR46566:SF5">
    <property type="entry name" value="1-PHOSPHOFRUCTOKINASE"/>
    <property type="match status" value="1"/>
</dbReference>
<evidence type="ECO:0000256" key="7">
    <source>
        <dbReference type="PIRNR" id="PIRNR000535"/>
    </source>
</evidence>
<evidence type="ECO:0000256" key="2">
    <source>
        <dbReference type="ARBA" id="ARBA00022679"/>
    </source>
</evidence>
<evidence type="ECO:0000259" key="8">
    <source>
        <dbReference type="Pfam" id="PF00294"/>
    </source>
</evidence>
<keyword evidence="3 7" id="KW-0423">Lactose metabolism</keyword>
<dbReference type="EC" id="2.7.1.144" evidence="7"/>
<evidence type="ECO:0000256" key="3">
    <source>
        <dbReference type="ARBA" id="ARBA00022736"/>
    </source>
</evidence>
<evidence type="ECO:0000256" key="6">
    <source>
        <dbReference type="ARBA" id="ARBA00022840"/>
    </source>
</evidence>
<dbReference type="InterPro" id="IPR002173">
    <property type="entry name" value="Carboh/pur_kinase_PfkB_CS"/>
</dbReference>
<dbReference type="GO" id="GO:0016052">
    <property type="term" value="P:carbohydrate catabolic process"/>
    <property type="evidence" value="ECO:0007669"/>
    <property type="project" value="UniProtKB-ARBA"/>
</dbReference>
<evidence type="ECO:0000256" key="1">
    <source>
        <dbReference type="ARBA" id="ARBA00005380"/>
    </source>
</evidence>
<proteinExistence type="inferred from homology"/>
<sequence>MILAVTLNPSVDIAYSIAHFALDDVNRTKEVSKTAGGKGLNVARVIHLLGKNVLATGIVGGELGGFMERQLSNDGIAHEFLQTDQPSRNCIAILHDDGKQTEILEAGPTLGGQEAQQFLQHFKHQVEQVSVVTISGSLPLGLPINFYCQLLAIAAEKQVKVLLDCSGPALEATLKSKYKPYLIKPNLSELSQIVEKNLNGDIQELKAVLKDERFTGIACMVISMGAQGAFVKYHDAFYQVEIPKIEVVNPVGSGDATVAGLAVAISEGKTIEAILATAMTTGMLNTMEAQTGYISITHFDAYYQQVKVTKID</sequence>
<comment type="catalytic activity">
    <reaction evidence="7">
        <text>D-tagatofuranose 6-phosphate + ATP = D-tagatofuranose 1,6-bisphosphate + ADP + H(+)</text>
        <dbReference type="Rhea" id="RHEA:12420"/>
        <dbReference type="ChEBI" id="CHEBI:15378"/>
        <dbReference type="ChEBI" id="CHEBI:30616"/>
        <dbReference type="ChEBI" id="CHEBI:58694"/>
        <dbReference type="ChEBI" id="CHEBI:58695"/>
        <dbReference type="ChEBI" id="CHEBI:456216"/>
        <dbReference type="EC" id="2.7.1.144"/>
    </reaction>
</comment>